<sequence>MRDNPKNINIFYITNNGFRLAQGLGTLYPDAQIISFKAGLIPSLWDCCHAFIFIMATGIVVRTIAPMIQNKKIDPAVIVLDEKGERCKVDSISILKWGINCVFRWS</sequence>
<comment type="caution">
    <text evidence="2">The sequence shown here is derived from an EMBL/GenBank/DDBJ whole genome shotgun (WGS) entry which is preliminary data.</text>
</comment>
<evidence type="ECO:0000313" key="2">
    <source>
        <dbReference type="EMBL" id="PIP40227.1"/>
    </source>
</evidence>
<dbReference type="EMBL" id="PCSH01000131">
    <property type="protein sequence ID" value="PIP40227.1"/>
    <property type="molecule type" value="Genomic_DNA"/>
</dbReference>
<dbReference type="AlphaFoldDB" id="A0A2H0A460"/>
<dbReference type="Pfam" id="PF11760">
    <property type="entry name" value="CbiG_N"/>
    <property type="match status" value="1"/>
</dbReference>
<dbReference type="Gene3D" id="3.40.50.11220">
    <property type="match status" value="1"/>
</dbReference>
<dbReference type="PANTHER" id="PTHR37477">
    <property type="entry name" value="COBALT-PRECORRIN-5A HYDROLASE"/>
    <property type="match status" value="1"/>
</dbReference>
<dbReference type="InterPro" id="IPR021744">
    <property type="entry name" value="CbiG_N"/>
</dbReference>
<evidence type="ECO:0000259" key="1">
    <source>
        <dbReference type="Pfam" id="PF11760"/>
    </source>
</evidence>
<dbReference type="PANTHER" id="PTHR37477:SF1">
    <property type="entry name" value="COBALT-PRECORRIN-5A HYDROLASE"/>
    <property type="match status" value="1"/>
</dbReference>
<name>A0A2H0A460_9BACT</name>
<dbReference type="SUPFAM" id="SSF159672">
    <property type="entry name" value="CbiG N-terminal domain-like"/>
    <property type="match status" value="1"/>
</dbReference>
<organism evidence="2 3">
    <name type="scientific">Candidatus Desantisbacteria bacterium CG23_combo_of_CG06-09_8_20_14_all_40_23</name>
    <dbReference type="NCBI Taxonomy" id="1974550"/>
    <lineage>
        <taxon>Bacteria</taxon>
        <taxon>Candidatus Desantisiibacteriota</taxon>
    </lineage>
</organism>
<proteinExistence type="predicted"/>
<reference evidence="2 3" key="1">
    <citation type="submission" date="2017-09" db="EMBL/GenBank/DDBJ databases">
        <title>Depth-based differentiation of microbial function through sediment-hosted aquifers and enrichment of novel symbionts in the deep terrestrial subsurface.</title>
        <authorList>
            <person name="Probst A.J."/>
            <person name="Ladd B."/>
            <person name="Jarett J.K."/>
            <person name="Geller-Mcgrath D.E."/>
            <person name="Sieber C.M."/>
            <person name="Emerson J.B."/>
            <person name="Anantharaman K."/>
            <person name="Thomas B.C."/>
            <person name="Malmstrom R."/>
            <person name="Stieglmeier M."/>
            <person name="Klingl A."/>
            <person name="Woyke T."/>
            <person name="Ryan C.M."/>
            <person name="Banfield J.F."/>
        </authorList>
    </citation>
    <scope>NUCLEOTIDE SEQUENCE [LARGE SCALE GENOMIC DNA]</scope>
    <source>
        <strain evidence="2">CG23_combo_of_CG06-09_8_20_14_all_40_23</strain>
    </source>
</reference>
<gene>
    <name evidence="2" type="ORF">COX18_07355</name>
</gene>
<accession>A0A2H0A460</accession>
<protein>
    <recommendedName>
        <fullName evidence="1">Cobalamin synthesis G N-terminal domain-containing protein</fullName>
    </recommendedName>
</protein>
<dbReference type="Proteomes" id="UP000231067">
    <property type="component" value="Unassembled WGS sequence"/>
</dbReference>
<evidence type="ECO:0000313" key="3">
    <source>
        <dbReference type="Proteomes" id="UP000231067"/>
    </source>
</evidence>
<dbReference type="InterPro" id="IPR052553">
    <property type="entry name" value="CbiG_hydrolase"/>
</dbReference>
<dbReference type="InterPro" id="IPR038029">
    <property type="entry name" value="GbiG_N_sf"/>
</dbReference>
<feature type="domain" description="Cobalamin synthesis G N-terminal" evidence="1">
    <location>
        <begin position="42"/>
        <end position="85"/>
    </location>
</feature>